<dbReference type="AlphaFoldDB" id="A0A1L7CH02"/>
<organism evidence="2 3">
    <name type="scientific">Corynebacterium aquilae DSM 44791</name>
    <dbReference type="NCBI Taxonomy" id="1431546"/>
    <lineage>
        <taxon>Bacteria</taxon>
        <taxon>Bacillati</taxon>
        <taxon>Actinomycetota</taxon>
        <taxon>Actinomycetes</taxon>
        <taxon>Mycobacteriales</taxon>
        <taxon>Corynebacteriaceae</taxon>
        <taxon>Corynebacterium</taxon>
    </lineage>
</organism>
<dbReference type="RefSeq" id="WP_075726847.1">
    <property type="nucleotide sequence ID" value="NZ_CP009245.1"/>
</dbReference>
<dbReference type="OrthoDB" id="9958248at2"/>
<accession>A0A1L7CH02</accession>
<name>A0A1L7CH02_9CORY</name>
<evidence type="ECO:0008006" key="4">
    <source>
        <dbReference type="Google" id="ProtNLM"/>
    </source>
</evidence>
<reference evidence="2 3" key="1">
    <citation type="submission" date="2014-08" db="EMBL/GenBank/DDBJ databases">
        <title>Complete genome sequence of Corynebacterium aquilae S-613T(T) (=DSM 44791(T)), isolated from the choana of a healthy golden eagle.</title>
        <authorList>
            <person name="Ruckert C."/>
            <person name="Albersmeier A."/>
            <person name="Winkler A."/>
            <person name="Kalinowski J."/>
        </authorList>
    </citation>
    <scope>NUCLEOTIDE SEQUENCE [LARGE SCALE GENOMIC DNA]</scope>
    <source>
        <strain evidence="2 3">S-613</strain>
    </source>
</reference>
<feature type="region of interest" description="Disordered" evidence="1">
    <location>
        <begin position="132"/>
        <end position="160"/>
    </location>
</feature>
<evidence type="ECO:0000313" key="3">
    <source>
        <dbReference type="Proteomes" id="UP000185478"/>
    </source>
</evidence>
<feature type="compositionally biased region" description="Polar residues" evidence="1">
    <location>
        <begin position="145"/>
        <end position="160"/>
    </location>
</feature>
<sequence length="160" mass="17743">MTLPACTQQRIAAIAAADNLNYRPEGDDEIIIPFINLVTWVKITDNYLHIYAMWQAEITGEHLTRAHRLVPELNKEMLVPKLCIVDEKPSRILMSTALPTRTGATDEQLTGFFRSSIGSMGHMAQRLAEHFPDIAPPAPDSADSNRGNAGMNLNDTSEKN</sequence>
<proteinExistence type="predicted"/>
<dbReference type="InterPro" id="IPR019660">
    <property type="entry name" value="Put_sensory_transdc_reg_YbjN"/>
</dbReference>
<keyword evidence="3" id="KW-1185">Reference proteome</keyword>
<dbReference type="EMBL" id="CP009245">
    <property type="protein sequence ID" value="APT85109.1"/>
    <property type="molecule type" value="Genomic_DNA"/>
</dbReference>
<evidence type="ECO:0000313" key="2">
    <source>
        <dbReference type="EMBL" id="APT85109.1"/>
    </source>
</evidence>
<dbReference type="STRING" id="1431546.CAQU_08540"/>
<dbReference type="Proteomes" id="UP000185478">
    <property type="component" value="Chromosome"/>
</dbReference>
<dbReference type="Pfam" id="PF10722">
    <property type="entry name" value="YbjN"/>
    <property type="match status" value="1"/>
</dbReference>
<protein>
    <recommendedName>
        <fullName evidence="4">YbjN domain-containing protein</fullName>
    </recommendedName>
</protein>
<gene>
    <name evidence="2" type="ORF">CAQU_08540</name>
</gene>
<evidence type="ECO:0000256" key="1">
    <source>
        <dbReference type="SAM" id="MobiDB-lite"/>
    </source>
</evidence>
<dbReference type="KEGG" id="caqu:CAQU_08540"/>